<dbReference type="Pfam" id="PF06889">
    <property type="entry name" value="DUF1266"/>
    <property type="match status" value="1"/>
</dbReference>
<evidence type="ECO:0000313" key="3">
    <source>
        <dbReference type="Proteomes" id="UP001549184"/>
    </source>
</evidence>
<evidence type="ECO:0000259" key="1">
    <source>
        <dbReference type="Pfam" id="PF06889"/>
    </source>
</evidence>
<comment type="caution">
    <text evidence="2">The sequence shown here is derived from an EMBL/GenBank/DDBJ whole genome shotgun (WGS) entry which is preliminary data.</text>
</comment>
<dbReference type="EMBL" id="JBEPMU010000011">
    <property type="protein sequence ID" value="MET3654843.1"/>
    <property type="molecule type" value="Genomic_DNA"/>
</dbReference>
<dbReference type="InterPro" id="IPR009677">
    <property type="entry name" value="DUF1266"/>
</dbReference>
<feature type="domain" description="DUF1266" evidence="1">
    <location>
        <begin position="64"/>
        <end position="222"/>
    </location>
</feature>
<protein>
    <recommendedName>
        <fullName evidence="1">DUF1266 domain-containing protein</fullName>
    </recommendedName>
</protein>
<dbReference type="RefSeq" id="WP_354016169.1">
    <property type="nucleotide sequence ID" value="NZ_JBEPMU010000011.1"/>
</dbReference>
<reference evidence="2 3" key="1">
    <citation type="submission" date="2024-06" db="EMBL/GenBank/DDBJ databases">
        <title>Sorghum-associated microbial communities from plants grown in Nebraska, USA.</title>
        <authorList>
            <person name="Schachtman D."/>
        </authorList>
    </citation>
    <scope>NUCLEOTIDE SEQUENCE [LARGE SCALE GENOMIC DNA]</scope>
    <source>
        <strain evidence="2 3">1073</strain>
    </source>
</reference>
<gene>
    <name evidence="2" type="ORF">ABIC75_004591</name>
</gene>
<sequence>MFDLKNILDSLNAMQGGANEPAESIFPPEKERHLCAGMLLTLNSCLEPRELSLGIGAEMVISTLQSAWNVSDADDLRQTIGILLSDGQHLGMDPAIVAIHAAAQGDADDEAIQEMLVEAFGEDDAEALRAAEAGLIEAVGPLGDSLTSMRDIHAKIGTLRAWDIERAAFNARMGFEAGFFDEAEAFAVLEKARLLAEATYDNWRSYGIAFVLGRIIGYSDDCDFLISELGASLETAHSLYNTYPFDA</sequence>
<name>A0ABV2K459_9GAMM</name>
<accession>A0ABV2K459</accession>
<evidence type="ECO:0000313" key="2">
    <source>
        <dbReference type="EMBL" id="MET3654843.1"/>
    </source>
</evidence>
<dbReference type="Proteomes" id="UP001549184">
    <property type="component" value="Unassembled WGS sequence"/>
</dbReference>
<organism evidence="2 3">
    <name type="scientific">Dyella japonica</name>
    <dbReference type="NCBI Taxonomy" id="231455"/>
    <lineage>
        <taxon>Bacteria</taxon>
        <taxon>Pseudomonadati</taxon>
        <taxon>Pseudomonadota</taxon>
        <taxon>Gammaproteobacteria</taxon>
        <taxon>Lysobacterales</taxon>
        <taxon>Rhodanobacteraceae</taxon>
        <taxon>Dyella</taxon>
    </lineage>
</organism>
<keyword evidence="3" id="KW-1185">Reference proteome</keyword>
<proteinExistence type="predicted"/>